<organism evidence="1 2">
    <name type="scientific">Zobellia barbeyronii</name>
    <dbReference type="NCBI Taxonomy" id="2748009"/>
    <lineage>
        <taxon>Bacteria</taxon>
        <taxon>Pseudomonadati</taxon>
        <taxon>Bacteroidota</taxon>
        <taxon>Flavobacteriia</taxon>
        <taxon>Flavobacteriales</taxon>
        <taxon>Flavobacteriaceae</taxon>
        <taxon>Zobellia</taxon>
    </lineage>
</organism>
<evidence type="ECO:0000313" key="2">
    <source>
        <dbReference type="Proteomes" id="UP000740413"/>
    </source>
</evidence>
<keyword evidence="2" id="KW-1185">Reference proteome</keyword>
<dbReference type="PROSITE" id="PS51257">
    <property type="entry name" value="PROKAR_LIPOPROTEIN"/>
    <property type="match status" value="1"/>
</dbReference>
<dbReference type="RefSeq" id="WP_214609973.1">
    <property type="nucleotide sequence ID" value="NZ_JACATN010000001.1"/>
</dbReference>
<evidence type="ECO:0008006" key="3">
    <source>
        <dbReference type="Google" id="ProtNLM"/>
    </source>
</evidence>
<comment type="caution">
    <text evidence="1">The sequence shown here is derived from an EMBL/GenBank/DDBJ whole genome shotgun (WGS) entry which is preliminary data.</text>
</comment>
<proteinExistence type="predicted"/>
<name>A0ABS5W8A7_9FLAO</name>
<dbReference type="Proteomes" id="UP000740413">
    <property type="component" value="Unassembled WGS sequence"/>
</dbReference>
<reference evidence="2" key="1">
    <citation type="submission" date="2023-07" db="EMBL/GenBank/DDBJ databases">
        <title>Zobellia barbeyronii sp. nov., a new marine flavobacterium, isolated from green and red algae.</title>
        <authorList>
            <person name="Nedashkovskaya O.I."/>
            <person name="Otstavnykh N."/>
            <person name="Zhukova N."/>
            <person name="Guzev K."/>
            <person name="Chausova V."/>
            <person name="Tekutyeva L."/>
            <person name="Mikhailov V."/>
            <person name="Isaeva M."/>
        </authorList>
    </citation>
    <scope>NUCLEOTIDE SEQUENCE [LARGE SCALE GENOMIC DNA]</scope>
    <source>
        <strain evidence="2">KMM 6746</strain>
    </source>
</reference>
<dbReference type="EMBL" id="JACATN010000001">
    <property type="protein sequence ID" value="MBT2159675.1"/>
    <property type="molecule type" value="Genomic_DNA"/>
</dbReference>
<sequence length="153" mass="17353">MKYIINLSICLLTMVFLTSCEEEDYTAPYGDFSSFTWWVSPTDTYNEIEKTVSINKYLAFKDLSRGAISHEWRIPKGSRFLNSNFKETDTIYTPFIIPNGGVVTSESIAYVLFTEVGVHEVQLVNTFEESVTGATNVEGTWKAEQTFTITVID</sequence>
<gene>
    <name evidence="1" type="ORF">HW347_00280</name>
</gene>
<accession>A0ABS5W8A7</accession>
<protein>
    <recommendedName>
        <fullName evidence="3">DUF5017 domain-containing protein</fullName>
    </recommendedName>
</protein>
<evidence type="ECO:0000313" key="1">
    <source>
        <dbReference type="EMBL" id="MBT2159675.1"/>
    </source>
</evidence>